<feature type="compositionally biased region" description="Basic and acidic residues" evidence="9">
    <location>
        <begin position="1"/>
        <end position="14"/>
    </location>
</feature>
<protein>
    <recommendedName>
        <fullName evidence="10">BHLH domain-containing protein</fullName>
    </recommendedName>
</protein>
<organism evidence="11 12">
    <name type="scientific">Gadus morhua</name>
    <name type="common">Atlantic cod</name>
    <dbReference type="NCBI Taxonomy" id="8049"/>
    <lineage>
        <taxon>Eukaryota</taxon>
        <taxon>Metazoa</taxon>
        <taxon>Chordata</taxon>
        <taxon>Craniata</taxon>
        <taxon>Vertebrata</taxon>
        <taxon>Euteleostomi</taxon>
        <taxon>Actinopterygii</taxon>
        <taxon>Neopterygii</taxon>
        <taxon>Teleostei</taxon>
        <taxon>Neoteleostei</taxon>
        <taxon>Acanthomorphata</taxon>
        <taxon>Zeiogadaria</taxon>
        <taxon>Gadariae</taxon>
        <taxon>Gadiformes</taxon>
        <taxon>Gadoidei</taxon>
        <taxon>Gadidae</taxon>
        <taxon>Gadus</taxon>
    </lineage>
</organism>
<feature type="compositionally biased region" description="Basic residues" evidence="9">
    <location>
        <begin position="58"/>
        <end position="68"/>
    </location>
</feature>
<keyword evidence="7" id="KW-0804">Transcription</keyword>
<dbReference type="GO" id="GO:0000981">
    <property type="term" value="F:DNA-binding transcription factor activity, RNA polymerase II-specific"/>
    <property type="evidence" value="ECO:0007669"/>
    <property type="project" value="TreeGrafter"/>
</dbReference>
<evidence type="ECO:0000313" key="11">
    <source>
        <dbReference type="Ensembl" id="ENSGMOP00000000902.2"/>
    </source>
</evidence>
<evidence type="ECO:0000313" key="12">
    <source>
        <dbReference type="Proteomes" id="UP000694546"/>
    </source>
</evidence>
<dbReference type="Proteomes" id="UP000694546">
    <property type="component" value="Chromosome 13"/>
</dbReference>
<dbReference type="GeneTree" id="ENSGT00940000160217"/>
<evidence type="ECO:0000256" key="5">
    <source>
        <dbReference type="ARBA" id="ARBA00023015"/>
    </source>
</evidence>
<sequence length="268" mass="28727">MAKPYERAGSRDEDVSPLQWTDGDMSSPDTEGPDTEGPATPHIYRSGAPEPRGEGPKRRGPKRKRMTKGRQERFRARRVKANARERSRMHGLNDALEGLRSIMPCHSKTQKLSKIETLRLARNYICALSEALEGGQSLESRAFLETLCKGLSQPTSNLVAGCLQLGPGAGEQTQDRTGGPRGPPAMGGLGYSGSPGLPSPPYGSLDSAHLQHMRALKGRGPSSRTTTGPRTLRTPVAPGVLLYGPPATGPPAHGLTLHCAWLTSRLTP</sequence>
<dbReference type="AlphaFoldDB" id="A0A8C4YVE1"/>
<accession>A0A8C4YVE1</accession>
<evidence type="ECO:0000256" key="7">
    <source>
        <dbReference type="ARBA" id="ARBA00023163"/>
    </source>
</evidence>
<evidence type="ECO:0000256" key="3">
    <source>
        <dbReference type="ARBA" id="ARBA00022782"/>
    </source>
</evidence>
<proteinExistence type="predicted"/>
<evidence type="ECO:0000256" key="6">
    <source>
        <dbReference type="ARBA" id="ARBA00023125"/>
    </source>
</evidence>
<keyword evidence="12" id="KW-1185">Reference proteome</keyword>
<evidence type="ECO:0000259" key="10">
    <source>
        <dbReference type="PROSITE" id="PS50888"/>
    </source>
</evidence>
<dbReference type="CDD" id="cd19721">
    <property type="entry name" value="bHLH_TS_NeuroD4_ATOH3"/>
    <property type="match status" value="1"/>
</dbReference>
<keyword evidence="5" id="KW-0805">Transcription regulation</keyword>
<comment type="subunit">
    <text evidence="1">Efficient DNA binding requires dimerization with another bHLH protein.</text>
</comment>
<dbReference type="SUPFAM" id="SSF47459">
    <property type="entry name" value="HLH, helix-loop-helix DNA-binding domain"/>
    <property type="match status" value="1"/>
</dbReference>
<feature type="compositionally biased region" description="Low complexity" evidence="9">
    <location>
        <begin position="218"/>
        <end position="235"/>
    </location>
</feature>
<evidence type="ECO:0000256" key="4">
    <source>
        <dbReference type="ARBA" id="ARBA00022902"/>
    </source>
</evidence>
<keyword evidence="4" id="KW-0524">Neurogenesis</keyword>
<dbReference type="GO" id="GO:0070888">
    <property type="term" value="F:E-box binding"/>
    <property type="evidence" value="ECO:0007669"/>
    <property type="project" value="TreeGrafter"/>
</dbReference>
<evidence type="ECO:0000256" key="8">
    <source>
        <dbReference type="ARBA" id="ARBA00023242"/>
    </source>
</evidence>
<dbReference type="GO" id="GO:0043010">
    <property type="term" value="P:camera-type eye development"/>
    <property type="evidence" value="ECO:0007669"/>
    <property type="project" value="TreeGrafter"/>
</dbReference>
<dbReference type="InterPro" id="IPR011598">
    <property type="entry name" value="bHLH_dom"/>
</dbReference>
<dbReference type="Ensembl" id="ENSGMOT00000000937.2">
    <property type="protein sequence ID" value="ENSGMOP00000000902.2"/>
    <property type="gene ID" value="ENSGMOG00000000887.2"/>
</dbReference>
<feature type="region of interest" description="Disordered" evidence="9">
    <location>
        <begin position="166"/>
        <end position="237"/>
    </location>
</feature>
<dbReference type="Pfam" id="PF12533">
    <property type="entry name" value="Neuro_bHLH"/>
    <property type="match status" value="1"/>
</dbReference>
<evidence type="ECO:0000256" key="9">
    <source>
        <dbReference type="SAM" id="MobiDB-lite"/>
    </source>
</evidence>
<dbReference type="GO" id="GO:0046983">
    <property type="term" value="F:protein dimerization activity"/>
    <property type="evidence" value="ECO:0007669"/>
    <property type="project" value="InterPro"/>
</dbReference>
<evidence type="ECO:0000256" key="2">
    <source>
        <dbReference type="ARBA" id="ARBA00022473"/>
    </source>
</evidence>
<dbReference type="GO" id="GO:0005634">
    <property type="term" value="C:nucleus"/>
    <property type="evidence" value="ECO:0007669"/>
    <property type="project" value="TreeGrafter"/>
</dbReference>
<dbReference type="Gene3D" id="4.10.280.10">
    <property type="entry name" value="Helix-loop-helix DNA-binding domain"/>
    <property type="match status" value="1"/>
</dbReference>
<reference evidence="11" key="1">
    <citation type="submission" date="2025-08" db="UniProtKB">
        <authorList>
            <consortium name="Ensembl"/>
        </authorList>
    </citation>
    <scope>IDENTIFICATION</scope>
</reference>
<dbReference type="InterPro" id="IPR036638">
    <property type="entry name" value="HLH_DNA-bd_sf"/>
</dbReference>
<keyword evidence="6" id="KW-0238">DNA-binding</keyword>
<dbReference type="Pfam" id="PF00010">
    <property type="entry name" value="HLH"/>
    <property type="match status" value="1"/>
</dbReference>
<dbReference type="InterPro" id="IPR022575">
    <property type="entry name" value="NeuroD_DUF"/>
</dbReference>
<feature type="region of interest" description="Disordered" evidence="9">
    <location>
        <begin position="1"/>
        <end position="74"/>
    </location>
</feature>
<dbReference type="PANTHER" id="PTHR19290">
    <property type="entry name" value="BASIC HELIX-LOOP-HELIX PROTEIN NEUROGENIN-RELATED"/>
    <property type="match status" value="1"/>
</dbReference>
<reference evidence="11" key="2">
    <citation type="submission" date="2025-09" db="UniProtKB">
        <authorList>
            <consortium name="Ensembl"/>
        </authorList>
    </citation>
    <scope>IDENTIFICATION</scope>
</reference>
<dbReference type="GO" id="GO:0045944">
    <property type="term" value="P:positive regulation of transcription by RNA polymerase II"/>
    <property type="evidence" value="ECO:0007669"/>
    <property type="project" value="TreeGrafter"/>
</dbReference>
<dbReference type="PROSITE" id="PS50888">
    <property type="entry name" value="BHLH"/>
    <property type="match status" value="1"/>
</dbReference>
<evidence type="ECO:0000256" key="1">
    <source>
        <dbReference type="ARBA" id="ARBA00011571"/>
    </source>
</evidence>
<feature type="domain" description="BHLH" evidence="10">
    <location>
        <begin position="76"/>
        <end position="128"/>
    </location>
</feature>
<dbReference type="SMART" id="SM00353">
    <property type="entry name" value="HLH"/>
    <property type="match status" value="1"/>
</dbReference>
<dbReference type="FunFam" id="4.10.280.10:FF:000006">
    <property type="entry name" value="Neurogenic differentiation factor"/>
    <property type="match status" value="1"/>
</dbReference>
<keyword evidence="3" id="KW-0221">Differentiation</keyword>
<keyword evidence="8" id="KW-0539">Nucleus</keyword>
<dbReference type="PANTHER" id="PTHR19290:SF86">
    <property type="entry name" value="NEUROGENIC DIFFERENTIATION FACTOR 4"/>
    <property type="match status" value="1"/>
</dbReference>
<dbReference type="InterPro" id="IPR050359">
    <property type="entry name" value="bHLH_transcription_factors"/>
</dbReference>
<keyword evidence="2" id="KW-0217">Developmental protein</keyword>
<name>A0A8C4YVE1_GADMO</name>
<dbReference type="GO" id="GO:0061564">
    <property type="term" value="P:axon development"/>
    <property type="evidence" value="ECO:0007669"/>
    <property type="project" value="TreeGrafter"/>
</dbReference>